<dbReference type="Proteomes" id="UP000195798">
    <property type="component" value="Chromosome"/>
</dbReference>
<protein>
    <submittedName>
        <fullName evidence="3">Uncharacterized protein</fullName>
    </submittedName>
</protein>
<proteinExistence type="predicted"/>
<evidence type="ECO:0000313" key="3">
    <source>
        <dbReference type="EMBL" id="KAB1951708.1"/>
    </source>
</evidence>
<feature type="transmembrane region" description="Helical" evidence="1">
    <location>
        <begin position="53"/>
        <end position="70"/>
    </location>
</feature>
<feature type="transmembrane region" description="Helical" evidence="1">
    <location>
        <begin position="12"/>
        <end position="33"/>
    </location>
</feature>
<feature type="transmembrane region" description="Helical" evidence="1">
    <location>
        <begin position="77"/>
        <end position="102"/>
    </location>
</feature>
<accession>A0A1Y0E1H0</accession>
<feature type="transmembrane region" description="Helical" evidence="1">
    <location>
        <begin position="108"/>
        <end position="126"/>
    </location>
</feature>
<evidence type="ECO:0000313" key="4">
    <source>
        <dbReference type="Proteomes" id="UP000195798"/>
    </source>
</evidence>
<keyword evidence="1" id="KW-1133">Transmembrane helix</keyword>
<name>A0A1Y0E1H0_LACGS</name>
<gene>
    <name evidence="2" type="ORF">CCE30_00195</name>
    <name evidence="3" type="ORF">F8244_04190</name>
</gene>
<keyword evidence="1" id="KW-0472">Membrane</keyword>
<keyword evidence="1" id="KW-0812">Transmembrane</keyword>
<organism evidence="3 5">
    <name type="scientific">Lactobacillus gasseri</name>
    <dbReference type="NCBI Taxonomy" id="1596"/>
    <lineage>
        <taxon>Bacteria</taxon>
        <taxon>Bacillati</taxon>
        <taxon>Bacillota</taxon>
        <taxon>Bacilli</taxon>
        <taxon>Lactobacillales</taxon>
        <taxon>Lactobacillaceae</taxon>
        <taxon>Lactobacillus</taxon>
    </lineage>
</organism>
<dbReference type="EMBL" id="CP021427">
    <property type="protein sequence ID" value="ART97433.1"/>
    <property type="molecule type" value="Genomic_DNA"/>
</dbReference>
<sequence>MTKLKRYLVNLKLNDLQVIIAITMIAIGGSLWYDRHYFFWPPNLQSALNDWRIDIFILLVGIVLFFATAFRPDDTLLIRTLLVVCGGIVLGLAFLQLGHIIFTSEFRMGHTVIGDVVLFLLILHVAHDR</sequence>
<dbReference type="EMBL" id="WBOA01000001">
    <property type="protein sequence ID" value="KAB1951708.1"/>
    <property type="molecule type" value="Genomic_DNA"/>
</dbReference>
<dbReference type="RefSeq" id="WP_024273047.1">
    <property type="nucleotide sequence ID" value="NZ_CP021427.1"/>
</dbReference>
<dbReference type="AlphaFoldDB" id="A0A1Y0E1H0"/>
<dbReference type="OrthoDB" id="2322323at2"/>
<dbReference type="Proteomes" id="UP000460112">
    <property type="component" value="Unassembled WGS sequence"/>
</dbReference>
<reference evidence="2 4" key="1">
    <citation type="submission" date="2017-05" db="EMBL/GenBank/DDBJ databases">
        <authorList>
            <person name="Oh N.-S."/>
        </authorList>
    </citation>
    <scope>NUCLEOTIDE SEQUENCE [LARGE SCALE GENOMIC DNA]</scope>
    <source>
        <strain evidence="2 4">4M13</strain>
    </source>
</reference>
<evidence type="ECO:0000256" key="1">
    <source>
        <dbReference type="SAM" id="Phobius"/>
    </source>
</evidence>
<reference evidence="3 5" key="2">
    <citation type="submission" date="2019-09" db="EMBL/GenBank/DDBJ databases">
        <title>Investigation of probiotic properties of different lactic acid bacteria.</title>
        <authorList>
            <person name="Jaomanjaka F."/>
            <person name="Blanc P."/>
        </authorList>
    </citation>
    <scope>NUCLEOTIDE SEQUENCE [LARGE SCALE GENOMIC DNA]</scope>
    <source>
        <strain evidence="3 5">BIO6369</strain>
    </source>
</reference>
<evidence type="ECO:0000313" key="2">
    <source>
        <dbReference type="EMBL" id="ART97433.1"/>
    </source>
</evidence>
<evidence type="ECO:0000313" key="5">
    <source>
        <dbReference type="Proteomes" id="UP000460112"/>
    </source>
</evidence>